<dbReference type="Proteomes" id="UP000007148">
    <property type="component" value="Unassembled WGS sequence"/>
</dbReference>
<dbReference type="HOGENOM" id="CLU_2455566_0_0_1"/>
<accession>G4U0E3</accession>
<name>G4U0E3_SERID</name>
<reference evidence="2 3" key="1">
    <citation type="journal article" date="2011" name="PLoS Pathog.">
        <title>Endophytic Life Strategies Decoded by Genome and Transcriptome Analyses of the Mutualistic Root Symbiont Piriformospora indica.</title>
        <authorList>
            <person name="Zuccaro A."/>
            <person name="Lahrmann U."/>
            <person name="Guldener U."/>
            <person name="Langen G."/>
            <person name="Pfiffi S."/>
            <person name="Biedenkopf D."/>
            <person name="Wong P."/>
            <person name="Samans B."/>
            <person name="Grimm C."/>
            <person name="Basiewicz M."/>
            <person name="Murat C."/>
            <person name="Martin F."/>
            <person name="Kogel K.H."/>
        </authorList>
    </citation>
    <scope>NUCLEOTIDE SEQUENCE [LARGE SCALE GENOMIC DNA]</scope>
    <source>
        <strain evidence="2 3">DSM 11827</strain>
    </source>
</reference>
<evidence type="ECO:0000313" key="3">
    <source>
        <dbReference type="Proteomes" id="UP000007148"/>
    </source>
</evidence>
<sequence length="89" mass="10314">MDSKQRSQTMEMLSSSPKRRQDPLPHRRRWSKTPQYTTEKIIKYLGETLQILELMLYDAGIMEECTRHAGEEGGGVCSYLPHSVDLRTD</sequence>
<evidence type="ECO:0000256" key="1">
    <source>
        <dbReference type="SAM" id="MobiDB-lite"/>
    </source>
</evidence>
<evidence type="ECO:0000313" key="2">
    <source>
        <dbReference type="EMBL" id="CCA77036.1"/>
    </source>
</evidence>
<dbReference type="InParanoid" id="G4U0E3"/>
<feature type="region of interest" description="Disordered" evidence="1">
    <location>
        <begin position="1"/>
        <end position="32"/>
    </location>
</feature>
<protein>
    <submittedName>
        <fullName evidence="2">Uncharacterized protein</fullName>
    </submittedName>
</protein>
<organism evidence="2 3">
    <name type="scientific">Serendipita indica (strain DSM 11827)</name>
    <name type="common">Root endophyte fungus</name>
    <name type="synonym">Piriformospora indica</name>
    <dbReference type="NCBI Taxonomy" id="1109443"/>
    <lineage>
        <taxon>Eukaryota</taxon>
        <taxon>Fungi</taxon>
        <taxon>Dikarya</taxon>
        <taxon>Basidiomycota</taxon>
        <taxon>Agaricomycotina</taxon>
        <taxon>Agaricomycetes</taxon>
        <taxon>Sebacinales</taxon>
        <taxon>Serendipitaceae</taxon>
        <taxon>Serendipita</taxon>
    </lineage>
</organism>
<comment type="caution">
    <text evidence="2">The sequence shown here is derived from an EMBL/GenBank/DDBJ whole genome shotgun (WGS) entry which is preliminary data.</text>
</comment>
<proteinExistence type="predicted"/>
<dbReference type="EMBL" id="CAFZ01001209">
    <property type="protein sequence ID" value="CCA77036.1"/>
    <property type="molecule type" value="Genomic_DNA"/>
</dbReference>
<gene>
    <name evidence="2" type="ORF">PIIN_11021</name>
</gene>
<keyword evidence="3" id="KW-1185">Reference proteome</keyword>
<dbReference type="AlphaFoldDB" id="G4U0E3"/>
<feature type="compositionally biased region" description="Polar residues" evidence="1">
    <location>
        <begin position="1"/>
        <end position="16"/>
    </location>
</feature>